<evidence type="ECO:0000256" key="2">
    <source>
        <dbReference type="ARBA" id="ARBA00023125"/>
    </source>
</evidence>
<dbReference type="SUPFAM" id="SSF46689">
    <property type="entry name" value="Homeodomain-like"/>
    <property type="match status" value="2"/>
</dbReference>
<dbReference type="RefSeq" id="WP_307001704.1">
    <property type="nucleotide sequence ID" value="NZ_JAUTBK010000002.1"/>
</dbReference>
<keyword evidence="6" id="KW-1185">Reference proteome</keyword>
<gene>
    <name evidence="5" type="ORF">QE380_000406</name>
</gene>
<keyword evidence="2" id="KW-0238">DNA-binding</keyword>
<dbReference type="Gene3D" id="1.10.10.60">
    <property type="entry name" value="Homeodomain-like"/>
    <property type="match status" value="1"/>
</dbReference>
<dbReference type="PROSITE" id="PS00041">
    <property type="entry name" value="HTH_ARAC_FAMILY_1"/>
    <property type="match status" value="1"/>
</dbReference>
<keyword evidence="3" id="KW-0804">Transcription</keyword>
<protein>
    <submittedName>
        <fullName evidence="5">AraC-like DNA-binding protein</fullName>
    </submittedName>
</protein>
<dbReference type="PANTHER" id="PTHR46796:SF12">
    <property type="entry name" value="HTH-TYPE DNA-BINDING TRANSCRIPTIONAL ACTIVATOR EUTR"/>
    <property type="match status" value="1"/>
</dbReference>
<comment type="caution">
    <text evidence="5">The sequence shown here is derived from an EMBL/GenBank/DDBJ whole genome shotgun (WGS) entry which is preliminary data.</text>
</comment>
<dbReference type="InterPro" id="IPR050204">
    <property type="entry name" value="AraC_XylS_family_regulators"/>
</dbReference>
<feature type="domain" description="HTH araC/xylS-type" evidence="4">
    <location>
        <begin position="110"/>
        <end position="211"/>
    </location>
</feature>
<name>A0ABU0USF5_ACIBI</name>
<dbReference type="EMBL" id="JAUTBK010000002">
    <property type="protein sequence ID" value="MDQ1207483.1"/>
    <property type="molecule type" value="Genomic_DNA"/>
</dbReference>
<accession>A0ABU0USF5</accession>
<dbReference type="PANTHER" id="PTHR46796">
    <property type="entry name" value="HTH-TYPE TRANSCRIPTIONAL ACTIVATOR RHAS-RELATED"/>
    <property type="match status" value="1"/>
</dbReference>
<dbReference type="InterPro" id="IPR009057">
    <property type="entry name" value="Homeodomain-like_sf"/>
</dbReference>
<dbReference type="SMART" id="SM00342">
    <property type="entry name" value="HTH_ARAC"/>
    <property type="match status" value="1"/>
</dbReference>
<evidence type="ECO:0000256" key="1">
    <source>
        <dbReference type="ARBA" id="ARBA00023015"/>
    </source>
</evidence>
<evidence type="ECO:0000313" key="6">
    <source>
        <dbReference type="Proteomes" id="UP001233360"/>
    </source>
</evidence>
<sequence length="215" mass="24918">MNQINLEISANRPLVDEQQQVHLRQHECSSNTKEYAVQTSHYYRLQIDTQRALSIIEANTSSTPLLQSPLDTTVEEQTQQEISSYILGTWIKLEEDKLRQSMCITPKYIKLAEQYIRNNIRQSPLKIEEIAAYANVSIRTLSSGFRKYRNISPSLFIRDLRLEMVREELLNAGGGKSIAEIAYASGYLNLGTFIRLYKQKFRELPSTTLRCYFKE</sequence>
<evidence type="ECO:0000256" key="3">
    <source>
        <dbReference type="ARBA" id="ARBA00023163"/>
    </source>
</evidence>
<reference evidence="5 6" key="1">
    <citation type="submission" date="2023-07" db="EMBL/GenBank/DDBJ databases">
        <title>Functional and genomic diversity of the sorghum phyllosphere microbiome.</title>
        <authorList>
            <person name="Shade A."/>
        </authorList>
    </citation>
    <scope>NUCLEOTIDE SEQUENCE [LARGE SCALE GENOMIC DNA]</scope>
    <source>
        <strain evidence="5 6">SORGH_AS_0887</strain>
    </source>
</reference>
<evidence type="ECO:0000259" key="4">
    <source>
        <dbReference type="PROSITE" id="PS01124"/>
    </source>
</evidence>
<proteinExistence type="predicted"/>
<evidence type="ECO:0000313" key="5">
    <source>
        <dbReference type="EMBL" id="MDQ1207483.1"/>
    </source>
</evidence>
<organism evidence="5 6">
    <name type="scientific">Acinetobacter baylyi</name>
    <dbReference type="NCBI Taxonomy" id="202950"/>
    <lineage>
        <taxon>Bacteria</taxon>
        <taxon>Pseudomonadati</taxon>
        <taxon>Pseudomonadota</taxon>
        <taxon>Gammaproteobacteria</taxon>
        <taxon>Moraxellales</taxon>
        <taxon>Moraxellaceae</taxon>
        <taxon>Acinetobacter</taxon>
    </lineage>
</organism>
<keyword evidence="1" id="KW-0805">Transcription regulation</keyword>
<dbReference type="InterPro" id="IPR018062">
    <property type="entry name" value="HTH_AraC-typ_CS"/>
</dbReference>
<dbReference type="Pfam" id="PF12833">
    <property type="entry name" value="HTH_18"/>
    <property type="match status" value="1"/>
</dbReference>
<dbReference type="InterPro" id="IPR018060">
    <property type="entry name" value="HTH_AraC"/>
</dbReference>
<dbReference type="PROSITE" id="PS01124">
    <property type="entry name" value="HTH_ARAC_FAMILY_2"/>
    <property type="match status" value="1"/>
</dbReference>
<dbReference type="Proteomes" id="UP001233360">
    <property type="component" value="Unassembled WGS sequence"/>
</dbReference>